<dbReference type="EMBL" id="KZ293663">
    <property type="protein sequence ID" value="PBK90992.1"/>
    <property type="molecule type" value="Genomic_DNA"/>
</dbReference>
<keyword evidence="3" id="KW-1185">Reference proteome</keyword>
<evidence type="ECO:0000313" key="3">
    <source>
        <dbReference type="Proteomes" id="UP000217790"/>
    </source>
</evidence>
<sequence length="60" mass="6700">MADVDGECSDHGVEEMDDEEMNHINATVTHLHPTPDEQIVKDIDDEPPGSVRSEFVDFTC</sequence>
<reference evidence="3" key="1">
    <citation type="journal article" date="2017" name="Nat. Ecol. Evol.">
        <title>Genome expansion and lineage-specific genetic innovations in the forest pathogenic fungi Armillaria.</title>
        <authorList>
            <person name="Sipos G."/>
            <person name="Prasanna A.N."/>
            <person name="Walter M.C."/>
            <person name="O'Connor E."/>
            <person name="Balint B."/>
            <person name="Krizsan K."/>
            <person name="Kiss B."/>
            <person name="Hess J."/>
            <person name="Varga T."/>
            <person name="Slot J."/>
            <person name="Riley R."/>
            <person name="Boka B."/>
            <person name="Rigling D."/>
            <person name="Barry K."/>
            <person name="Lee J."/>
            <person name="Mihaltcheva S."/>
            <person name="LaButti K."/>
            <person name="Lipzen A."/>
            <person name="Waldron R."/>
            <person name="Moloney N.M."/>
            <person name="Sperisen C."/>
            <person name="Kredics L."/>
            <person name="Vagvoelgyi C."/>
            <person name="Patrignani A."/>
            <person name="Fitzpatrick D."/>
            <person name="Nagy I."/>
            <person name="Doyle S."/>
            <person name="Anderson J.B."/>
            <person name="Grigoriev I.V."/>
            <person name="Gueldener U."/>
            <person name="Muensterkoetter M."/>
            <person name="Nagy L.G."/>
        </authorList>
    </citation>
    <scope>NUCLEOTIDE SEQUENCE [LARGE SCALE GENOMIC DNA]</scope>
    <source>
        <strain evidence="3">Ar21-2</strain>
    </source>
</reference>
<evidence type="ECO:0000313" key="2">
    <source>
        <dbReference type="EMBL" id="PBK90992.1"/>
    </source>
</evidence>
<protein>
    <submittedName>
        <fullName evidence="2">Uncharacterized protein</fullName>
    </submittedName>
</protein>
<proteinExistence type="predicted"/>
<name>A0A2H3DHP9_ARMGA</name>
<accession>A0A2H3DHP9</accession>
<dbReference type="AlphaFoldDB" id="A0A2H3DHP9"/>
<gene>
    <name evidence="2" type="ORF">ARMGADRAFT_1082226</name>
</gene>
<feature type="region of interest" description="Disordered" evidence="1">
    <location>
        <begin position="30"/>
        <end position="60"/>
    </location>
</feature>
<dbReference type="Proteomes" id="UP000217790">
    <property type="component" value="Unassembled WGS sequence"/>
</dbReference>
<feature type="compositionally biased region" description="Basic and acidic residues" evidence="1">
    <location>
        <begin position="33"/>
        <end position="42"/>
    </location>
</feature>
<evidence type="ECO:0000256" key="1">
    <source>
        <dbReference type="SAM" id="MobiDB-lite"/>
    </source>
</evidence>
<dbReference type="InParanoid" id="A0A2H3DHP9"/>
<organism evidence="2 3">
    <name type="scientific">Armillaria gallica</name>
    <name type="common">Bulbous honey fungus</name>
    <name type="synonym">Armillaria bulbosa</name>
    <dbReference type="NCBI Taxonomy" id="47427"/>
    <lineage>
        <taxon>Eukaryota</taxon>
        <taxon>Fungi</taxon>
        <taxon>Dikarya</taxon>
        <taxon>Basidiomycota</taxon>
        <taxon>Agaricomycotina</taxon>
        <taxon>Agaricomycetes</taxon>
        <taxon>Agaricomycetidae</taxon>
        <taxon>Agaricales</taxon>
        <taxon>Marasmiineae</taxon>
        <taxon>Physalacriaceae</taxon>
        <taxon>Armillaria</taxon>
    </lineage>
</organism>